<feature type="compositionally biased region" description="Polar residues" evidence="2">
    <location>
        <begin position="46"/>
        <end position="56"/>
    </location>
</feature>
<dbReference type="Gene3D" id="2.40.260.10">
    <property type="entry name" value="Sortase"/>
    <property type="match status" value="1"/>
</dbReference>
<dbReference type="NCBIfam" id="NF033748">
    <property type="entry name" value="class_F_sortase"/>
    <property type="match status" value="1"/>
</dbReference>
<gene>
    <name evidence="4" type="ORF">NF556_02900</name>
</gene>
<dbReference type="EMBL" id="CP099489">
    <property type="protein sequence ID" value="USQ80625.1"/>
    <property type="molecule type" value="Genomic_DNA"/>
</dbReference>
<keyword evidence="1" id="KW-0378">Hydrolase</keyword>
<dbReference type="RefSeq" id="WP_252594000.1">
    <property type="nucleotide sequence ID" value="NZ_CP099489.1"/>
</dbReference>
<dbReference type="Proteomes" id="UP001056455">
    <property type="component" value="Chromosome"/>
</dbReference>
<keyword evidence="3" id="KW-0472">Membrane</keyword>
<accession>A0ABY4YVW7</accession>
<protein>
    <submittedName>
        <fullName evidence="4">Class F sortase</fullName>
    </submittedName>
</protein>
<evidence type="ECO:0000313" key="4">
    <source>
        <dbReference type="EMBL" id="USQ80625.1"/>
    </source>
</evidence>
<feature type="compositionally biased region" description="Low complexity" evidence="2">
    <location>
        <begin position="111"/>
        <end position="127"/>
    </location>
</feature>
<evidence type="ECO:0000256" key="1">
    <source>
        <dbReference type="ARBA" id="ARBA00022801"/>
    </source>
</evidence>
<keyword evidence="3" id="KW-1133">Transmembrane helix</keyword>
<feature type="transmembrane region" description="Helical" evidence="3">
    <location>
        <begin position="12"/>
        <end position="33"/>
    </location>
</feature>
<dbReference type="InterPro" id="IPR042001">
    <property type="entry name" value="Sortase_F"/>
</dbReference>
<dbReference type="InterPro" id="IPR005754">
    <property type="entry name" value="Sortase"/>
</dbReference>
<keyword evidence="5" id="KW-1185">Reference proteome</keyword>
<name>A0ABY4YVW7_9MICO</name>
<dbReference type="SUPFAM" id="SSF63817">
    <property type="entry name" value="Sortase"/>
    <property type="match status" value="1"/>
</dbReference>
<sequence>MSTSPTEGHGRRLSFVAFGLLLALGVGLLWWALAHQVGEPPVPEGTRQSAGSTASGTPEDAVAATSAPTPRPSPDSLPDATVPGATGSAGEAVAPGSTPAAPQTVVAPETGSAPGGDASSPAPALPASEPVRVRVPAFDVDSPLHPLGLDDEGRLAVPSGELYDEAAWYSGSPTPGEPGPSVIEGHVTSQGSVPSVFFELGALQPGDTVEVDRQDGTTATFEVYGADSFPKDQFPKTTVYGNTSGPELRLITCGGTYDAELGAHVDNVVVFARLVDPRGGSG</sequence>
<dbReference type="Pfam" id="PF04203">
    <property type="entry name" value="Sortase"/>
    <property type="match status" value="1"/>
</dbReference>
<dbReference type="InterPro" id="IPR023365">
    <property type="entry name" value="Sortase_dom-sf"/>
</dbReference>
<feature type="region of interest" description="Disordered" evidence="2">
    <location>
        <begin position="40"/>
        <end position="127"/>
    </location>
</feature>
<evidence type="ECO:0000256" key="3">
    <source>
        <dbReference type="SAM" id="Phobius"/>
    </source>
</evidence>
<proteinExistence type="predicted"/>
<reference evidence="4" key="1">
    <citation type="submission" date="2022-06" db="EMBL/GenBank/DDBJ databases">
        <title>Ornithinimicrobium HY1793.</title>
        <authorList>
            <person name="Huang Y."/>
        </authorList>
    </citation>
    <scope>NUCLEOTIDE SEQUENCE</scope>
    <source>
        <strain evidence="4">HY1793</strain>
    </source>
</reference>
<evidence type="ECO:0000256" key="2">
    <source>
        <dbReference type="SAM" id="MobiDB-lite"/>
    </source>
</evidence>
<organism evidence="4 5">
    <name type="scientific">Ornithinimicrobium faecis</name>
    <dbReference type="NCBI Taxonomy" id="2934158"/>
    <lineage>
        <taxon>Bacteria</taxon>
        <taxon>Bacillati</taxon>
        <taxon>Actinomycetota</taxon>
        <taxon>Actinomycetes</taxon>
        <taxon>Micrococcales</taxon>
        <taxon>Ornithinimicrobiaceae</taxon>
        <taxon>Ornithinimicrobium</taxon>
    </lineage>
</organism>
<keyword evidence="3" id="KW-0812">Transmembrane</keyword>
<evidence type="ECO:0000313" key="5">
    <source>
        <dbReference type="Proteomes" id="UP001056455"/>
    </source>
</evidence>
<dbReference type="CDD" id="cd05829">
    <property type="entry name" value="Sortase_F"/>
    <property type="match status" value="1"/>
</dbReference>